<dbReference type="SUPFAM" id="SSF88659">
    <property type="entry name" value="Sigma3 and sigma4 domains of RNA polymerase sigma factors"/>
    <property type="match status" value="1"/>
</dbReference>
<evidence type="ECO:0000313" key="11">
    <source>
        <dbReference type="Proteomes" id="UP000284644"/>
    </source>
</evidence>
<keyword evidence="3" id="KW-0238">DNA-binding</keyword>
<reference evidence="9 10" key="1">
    <citation type="submission" date="2018-08" db="EMBL/GenBank/DDBJ databases">
        <title>A genome reference for cultivated species of the human gut microbiota.</title>
        <authorList>
            <person name="Zou Y."/>
            <person name="Xue W."/>
            <person name="Luo G."/>
        </authorList>
    </citation>
    <scope>NUCLEOTIDE SEQUENCE [LARGE SCALE GENOMIC DNA]</scope>
    <source>
        <strain evidence="8 10">AM28-23</strain>
        <strain evidence="7 11">AM29-25AC</strain>
        <strain evidence="6 9">OM06-11AA</strain>
    </source>
</reference>
<keyword evidence="1" id="KW-0805">Transcription regulation</keyword>
<proteinExistence type="predicted"/>
<dbReference type="EMBL" id="QSKF01000014">
    <property type="protein sequence ID" value="RHE37591.1"/>
    <property type="molecule type" value="Genomic_DNA"/>
</dbReference>
<dbReference type="Gene3D" id="1.20.140.160">
    <property type="match status" value="1"/>
</dbReference>
<dbReference type="GO" id="GO:0003677">
    <property type="term" value="F:DNA binding"/>
    <property type="evidence" value="ECO:0007669"/>
    <property type="project" value="UniProtKB-KW"/>
</dbReference>
<sequence>MYVEHPYKFNDKFYAKVDGEFYEITKEVAKAMLSAYRNEIYRSRKWNPEDSKDVKRKTKRTEILDCVFSENVDGIGVEDLPDVMQRSVEDLVIMETEATELHKKIEKLSEQEQFIIKSIYFDGIKQVELAKLLGISKVRMSQKVNAILKKMRKMYEAEN</sequence>
<dbReference type="Proteomes" id="UP000283745">
    <property type="component" value="Unassembled WGS sequence"/>
</dbReference>
<dbReference type="PANTHER" id="PTHR30385">
    <property type="entry name" value="SIGMA FACTOR F FLAGELLAR"/>
    <property type="match status" value="1"/>
</dbReference>
<evidence type="ECO:0000256" key="3">
    <source>
        <dbReference type="ARBA" id="ARBA00023125"/>
    </source>
</evidence>
<dbReference type="GO" id="GO:0006352">
    <property type="term" value="P:DNA-templated transcription initiation"/>
    <property type="evidence" value="ECO:0007669"/>
    <property type="project" value="InterPro"/>
</dbReference>
<protein>
    <submittedName>
        <fullName evidence="6">Sigma-70 family RNA polymerase sigma factor</fullName>
    </submittedName>
</protein>
<evidence type="ECO:0000256" key="4">
    <source>
        <dbReference type="ARBA" id="ARBA00023163"/>
    </source>
</evidence>
<evidence type="ECO:0000313" key="10">
    <source>
        <dbReference type="Proteomes" id="UP000283745"/>
    </source>
</evidence>
<evidence type="ECO:0000313" key="8">
    <source>
        <dbReference type="EMBL" id="RHE37591.1"/>
    </source>
</evidence>
<dbReference type="InterPro" id="IPR007630">
    <property type="entry name" value="RNA_pol_sigma70_r4"/>
</dbReference>
<evidence type="ECO:0000313" key="9">
    <source>
        <dbReference type="Proteomes" id="UP000261222"/>
    </source>
</evidence>
<dbReference type="RefSeq" id="WP_117739711.1">
    <property type="nucleotide sequence ID" value="NZ_CABJFK010000014.1"/>
</dbReference>
<feature type="domain" description="RNA polymerase sigma-70 region 4" evidence="5">
    <location>
        <begin position="105"/>
        <end position="153"/>
    </location>
</feature>
<evidence type="ECO:0000256" key="2">
    <source>
        <dbReference type="ARBA" id="ARBA00023082"/>
    </source>
</evidence>
<dbReference type="InterPro" id="IPR013324">
    <property type="entry name" value="RNA_pol_sigma_r3/r4-like"/>
</dbReference>
<keyword evidence="2" id="KW-0731">Sigma factor</keyword>
<dbReference type="AlphaFoldDB" id="A0A3E5A181"/>
<dbReference type="NCBIfam" id="TIGR02937">
    <property type="entry name" value="sigma70-ECF"/>
    <property type="match status" value="1"/>
</dbReference>
<dbReference type="Proteomes" id="UP000284644">
    <property type="component" value="Unassembled WGS sequence"/>
</dbReference>
<comment type="caution">
    <text evidence="6">The sequence shown here is derived from an EMBL/GenBank/DDBJ whole genome shotgun (WGS) entry which is preliminary data.</text>
</comment>
<accession>A0A3E5A181</accession>
<dbReference type="EMBL" id="QSUB01000012">
    <property type="protein sequence ID" value="RGN01916.1"/>
    <property type="molecule type" value="Genomic_DNA"/>
</dbReference>
<evidence type="ECO:0000313" key="7">
    <source>
        <dbReference type="EMBL" id="RHE12409.1"/>
    </source>
</evidence>
<dbReference type="Pfam" id="PF04545">
    <property type="entry name" value="Sigma70_r4"/>
    <property type="match status" value="1"/>
</dbReference>
<evidence type="ECO:0000256" key="1">
    <source>
        <dbReference type="ARBA" id="ARBA00023015"/>
    </source>
</evidence>
<evidence type="ECO:0000259" key="5">
    <source>
        <dbReference type="Pfam" id="PF04545"/>
    </source>
</evidence>
<organism evidence="6 9">
    <name type="scientific">Blautia obeum</name>
    <dbReference type="NCBI Taxonomy" id="40520"/>
    <lineage>
        <taxon>Bacteria</taxon>
        <taxon>Bacillati</taxon>
        <taxon>Bacillota</taxon>
        <taxon>Clostridia</taxon>
        <taxon>Lachnospirales</taxon>
        <taxon>Lachnospiraceae</taxon>
        <taxon>Blautia</taxon>
    </lineage>
</organism>
<dbReference type="GO" id="GO:0016987">
    <property type="term" value="F:sigma factor activity"/>
    <property type="evidence" value="ECO:0007669"/>
    <property type="project" value="UniProtKB-KW"/>
</dbReference>
<dbReference type="EMBL" id="QSJW01000005">
    <property type="protein sequence ID" value="RHE12409.1"/>
    <property type="molecule type" value="Genomic_DNA"/>
</dbReference>
<gene>
    <name evidence="8" type="ORF">DW740_15115</name>
    <name evidence="7" type="ORF">DW767_08585</name>
    <name evidence="6" type="ORF">DXB81_16980</name>
</gene>
<keyword evidence="4" id="KW-0804">Transcription</keyword>
<dbReference type="Proteomes" id="UP000261222">
    <property type="component" value="Unassembled WGS sequence"/>
</dbReference>
<evidence type="ECO:0000313" key="6">
    <source>
        <dbReference type="EMBL" id="RGN01916.1"/>
    </source>
</evidence>
<dbReference type="InterPro" id="IPR014284">
    <property type="entry name" value="RNA_pol_sigma-70_dom"/>
</dbReference>
<name>A0A3E5A181_9FIRM</name>